<reference evidence="4" key="1">
    <citation type="submission" date="2023-03" db="EMBL/GenBank/DDBJ databases">
        <title>Massive genome expansion in bonnet fungi (Mycena s.s.) driven by repeated elements and novel gene families across ecological guilds.</title>
        <authorList>
            <consortium name="Lawrence Berkeley National Laboratory"/>
            <person name="Harder C.B."/>
            <person name="Miyauchi S."/>
            <person name="Viragh M."/>
            <person name="Kuo A."/>
            <person name="Thoen E."/>
            <person name="Andreopoulos B."/>
            <person name="Lu D."/>
            <person name="Skrede I."/>
            <person name="Drula E."/>
            <person name="Henrissat B."/>
            <person name="Morin E."/>
            <person name="Kohler A."/>
            <person name="Barry K."/>
            <person name="LaButti K."/>
            <person name="Morin E."/>
            <person name="Salamov A."/>
            <person name="Lipzen A."/>
            <person name="Mereny Z."/>
            <person name="Hegedus B."/>
            <person name="Baldrian P."/>
            <person name="Stursova M."/>
            <person name="Weitz H."/>
            <person name="Taylor A."/>
            <person name="Grigoriev I.V."/>
            <person name="Nagy L.G."/>
            <person name="Martin F."/>
            <person name="Kauserud H."/>
        </authorList>
    </citation>
    <scope>NUCLEOTIDE SEQUENCE</scope>
    <source>
        <strain evidence="4">9144</strain>
    </source>
</reference>
<organism evidence="4 5">
    <name type="scientific">Mycena pura</name>
    <dbReference type="NCBI Taxonomy" id="153505"/>
    <lineage>
        <taxon>Eukaryota</taxon>
        <taxon>Fungi</taxon>
        <taxon>Dikarya</taxon>
        <taxon>Basidiomycota</taxon>
        <taxon>Agaricomycotina</taxon>
        <taxon>Agaricomycetes</taxon>
        <taxon>Agaricomycetidae</taxon>
        <taxon>Agaricales</taxon>
        <taxon>Marasmiineae</taxon>
        <taxon>Mycenaceae</taxon>
        <taxon>Mycena</taxon>
    </lineage>
</organism>
<evidence type="ECO:0000256" key="2">
    <source>
        <dbReference type="SAM" id="MobiDB-lite"/>
    </source>
</evidence>
<gene>
    <name evidence="4" type="ORF">GGX14DRAFT_391148</name>
</gene>
<dbReference type="PROSITE" id="PS50084">
    <property type="entry name" value="KH_TYPE_1"/>
    <property type="match status" value="1"/>
</dbReference>
<proteinExistence type="predicted"/>
<keyword evidence="5" id="KW-1185">Reference proteome</keyword>
<dbReference type="InterPro" id="IPR004087">
    <property type="entry name" value="KH_dom"/>
</dbReference>
<keyword evidence="1" id="KW-0694">RNA-binding</keyword>
<dbReference type="SUPFAM" id="SSF54791">
    <property type="entry name" value="Eukaryotic type KH-domain (KH-domain type I)"/>
    <property type="match status" value="1"/>
</dbReference>
<feature type="compositionally biased region" description="Pro residues" evidence="2">
    <location>
        <begin position="184"/>
        <end position="197"/>
    </location>
</feature>
<feature type="domain" description="K Homology" evidence="3">
    <location>
        <begin position="95"/>
        <end position="165"/>
    </location>
</feature>
<evidence type="ECO:0000313" key="4">
    <source>
        <dbReference type="EMBL" id="KAJ7216299.1"/>
    </source>
</evidence>
<dbReference type="GO" id="GO:0003723">
    <property type="term" value="F:RNA binding"/>
    <property type="evidence" value="ECO:0007669"/>
    <property type="project" value="UniProtKB-UniRule"/>
</dbReference>
<dbReference type="EMBL" id="JARJCW010000015">
    <property type="protein sequence ID" value="KAJ7216299.1"/>
    <property type="molecule type" value="Genomic_DNA"/>
</dbReference>
<comment type="caution">
    <text evidence="4">The sequence shown here is derived from an EMBL/GenBank/DDBJ whole genome shotgun (WGS) entry which is preliminary data.</text>
</comment>
<dbReference type="InterPro" id="IPR004088">
    <property type="entry name" value="KH_dom_type_1"/>
</dbReference>
<dbReference type="InterPro" id="IPR036612">
    <property type="entry name" value="KH_dom_type_1_sf"/>
</dbReference>
<dbReference type="Proteomes" id="UP001219525">
    <property type="component" value="Unassembled WGS sequence"/>
</dbReference>
<feature type="region of interest" description="Disordered" evidence="2">
    <location>
        <begin position="169"/>
        <end position="243"/>
    </location>
</feature>
<protein>
    <recommendedName>
        <fullName evidence="3">K Homology domain-containing protein</fullName>
    </recommendedName>
</protein>
<evidence type="ECO:0000256" key="1">
    <source>
        <dbReference type="PROSITE-ProRule" id="PRU00117"/>
    </source>
</evidence>
<dbReference type="SMART" id="SM00322">
    <property type="entry name" value="KH"/>
    <property type="match status" value="1"/>
</dbReference>
<dbReference type="Pfam" id="PF00013">
    <property type="entry name" value="KH_1"/>
    <property type="match status" value="1"/>
</dbReference>
<evidence type="ECO:0000259" key="3">
    <source>
        <dbReference type="SMART" id="SM00322"/>
    </source>
</evidence>
<name>A0AAD6VM36_9AGAR</name>
<evidence type="ECO:0000313" key="5">
    <source>
        <dbReference type="Proteomes" id="UP001219525"/>
    </source>
</evidence>
<sequence>MATPAASQHLDIYSYCQLLQLELQRLHDRLDRLEHDDAASSTPRGHSWRPYWDGVTWTTGMSRPPTPAPTPAVIAVSHTNIPLAELLPTAAGSPDRYSCTLVVPDAAVGHIVGHGGKGLHQAQDVSGAQLRAYTDKVSPAERRVSIRGTDQQIGDALIALGKCFMHKRVRPKKKGSSHPSEGTAPPPAGPACAPPPASMNVDPRVPQHRAHPAAARKPVQAFPPHDAGNPPPIPVNAAGPSLGKVRFAPQQSSIPASEPLPRGRAAATPTTQLIWLTYCETYGLLPGQEMRSPRATA</sequence>
<accession>A0AAD6VM36</accession>
<dbReference type="AlphaFoldDB" id="A0AAD6VM36"/>
<dbReference type="Gene3D" id="3.30.1370.10">
    <property type="entry name" value="K Homology domain, type 1"/>
    <property type="match status" value="1"/>
</dbReference>